<feature type="transmembrane region" description="Helical" evidence="1">
    <location>
        <begin position="52"/>
        <end position="70"/>
    </location>
</feature>
<protein>
    <recommendedName>
        <fullName evidence="4">Ceramidase</fullName>
    </recommendedName>
</protein>
<keyword evidence="1" id="KW-1133">Transmembrane helix</keyword>
<comment type="caution">
    <text evidence="2">The sequence shown here is derived from an EMBL/GenBank/DDBJ whole genome shotgun (WGS) entry which is preliminary data.</text>
</comment>
<keyword evidence="1" id="KW-0472">Membrane</keyword>
<dbReference type="PANTHER" id="PTHR34368:SF7">
    <property type="entry name" value="ALKALINE PHYTOCERAMIDASE (APHC)"/>
    <property type="match status" value="1"/>
</dbReference>
<feature type="transmembrane region" description="Helical" evidence="1">
    <location>
        <begin position="165"/>
        <end position="184"/>
    </location>
</feature>
<evidence type="ECO:0000256" key="1">
    <source>
        <dbReference type="SAM" id="Phobius"/>
    </source>
</evidence>
<dbReference type="Proteomes" id="UP001372338">
    <property type="component" value="Unassembled WGS sequence"/>
</dbReference>
<keyword evidence="3" id="KW-1185">Reference proteome</keyword>
<evidence type="ECO:0000313" key="3">
    <source>
        <dbReference type="Proteomes" id="UP001372338"/>
    </source>
</evidence>
<keyword evidence="1" id="KW-0812">Transmembrane</keyword>
<gene>
    <name evidence="2" type="ORF">RIF29_42259</name>
</gene>
<evidence type="ECO:0008006" key="4">
    <source>
        <dbReference type="Google" id="ProtNLM"/>
    </source>
</evidence>
<proteinExistence type="predicted"/>
<sequence>MRNNTVQLACGVALASFILLMLITPKIPQPQKYHDFADKRELFGIPNMLNVVSNFPFLVIGVIGLMFCQHSSYFKLSLQGEVWGWISFYVSVVATAFGSSYYHLSPNHDRLVWDRLPMATAFASLIAILIIERIDAKKGTVSIIPLNMAGILSIIYWRYYDDMRVYGLLQFVSTFAIPLMAILLPPMYTHSEYWLWASGFYPLAMIQETADKVIYACTFHTVSGHTLKHLSAAMVPVLLTIMLAKRNVYSEKLSHAKST</sequence>
<dbReference type="AlphaFoldDB" id="A0AAN9E8T6"/>
<feature type="transmembrane region" description="Helical" evidence="1">
    <location>
        <begin position="141"/>
        <end position="159"/>
    </location>
</feature>
<name>A0AAN9E8T6_CROPI</name>
<accession>A0AAN9E8T6</accession>
<dbReference type="PANTHER" id="PTHR34368">
    <property type="entry name" value="OS01G0962200 PROTEIN"/>
    <property type="match status" value="1"/>
</dbReference>
<dbReference type="EMBL" id="JAYWIO010000008">
    <property type="protein sequence ID" value="KAK7247377.1"/>
    <property type="molecule type" value="Genomic_DNA"/>
</dbReference>
<feature type="transmembrane region" description="Helical" evidence="1">
    <location>
        <begin position="82"/>
        <end position="104"/>
    </location>
</feature>
<organism evidence="2 3">
    <name type="scientific">Crotalaria pallida</name>
    <name type="common">Smooth rattlebox</name>
    <name type="synonym">Crotalaria striata</name>
    <dbReference type="NCBI Taxonomy" id="3830"/>
    <lineage>
        <taxon>Eukaryota</taxon>
        <taxon>Viridiplantae</taxon>
        <taxon>Streptophyta</taxon>
        <taxon>Embryophyta</taxon>
        <taxon>Tracheophyta</taxon>
        <taxon>Spermatophyta</taxon>
        <taxon>Magnoliopsida</taxon>
        <taxon>eudicotyledons</taxon>
        <taxon>Gunneridae</taxon>
        <taxon>Pentapetalae</taxon>
        <taxon>rosids</taxon>
        <taxon>fabids</taxon>
        <taxon>Fabales</taxon>
        <taxon>Fabaceae</taxon>
        <taxon>Papilionoideae</taxon>
        <taxon>50 kb inversion clade</taxon>
        <taxon>genistoids sensu lato</taxon>
        <taxon>core genistoids</taxon>
        <taxon>Crotalarieae</taxon>
        <taxon>Crotalaria</taxon>
    </lineage>
</organism>
<feature type="transmembrane region" description="Helical" evidence="1">
    <location>
        <begin position="116"/>
        <end position="134"/>
    </location>
</feature>
<evidence type="ECO:0000313" key="2">
    <source>
        <dbReference type="EMBL" id="KAK7247377.1"/>
    </source>
</evidence>
<reference evidence="2 3" key="1">
    <citation type="submission" date="2024-01" db="EMBL/GenBank/DDBJ databases">
        <title>The genomes of 5 underutilized Papilionoideae crops provide insights into root nodulation and disease resistanc.</title>
        <authorList>
            <person name="Yuan L."/>
        </authorList>
    </citation>
    <scope>NUCLEOTIDE SEQUENCE [LARGE SCALE GENOMIC DNA]</scope>
    <source>
        <strain evidence="2">ZHUSHIDOU_FW_LH</strain>
        <tissue evidence="2">Leaf</tissue>
    </source>
</reference>